<dbReference type="EMBL" id="CP037422">
    <property type="protein sequence ID" value="QDU07879.1"/>
    <property type="molecule type" value="Genomic_DNA"/>
</dbReference>
<protein>
    <submittedName>
        <fullName evidence="2">Uncharacterized protein</fullName>
    </submittedName>
</protein>
<keyword evidence="3" id="KW-1185">Reference proteome</keyword>
<feature type="coiled-coil region" evidence="1">
    <location>
        <begin position="164"/>
        <end position="191"/>
    </location>
</feature>
<reference evidence="2 3" key="1">
    <citation type="submission" date="2019-03" db="EMBL/GenBank/DDBJ databases">
        <title>Deep-cultivation of Planctomycetes and their phenomic and genomic characterization uncovers novel biology.</title>
        <authorList>
            <person name="Wiegand S."/>
            <person name="Jogler M."/>
            <person name="Boedeker C."/>
            <person name="Pinto D."/>
            <person name="Vollmers J."/>
            <person name="Rivas-Marin E."/>
            <person name="Kohn T."/>
            <person name="Peeters S.H."/>
            <person name="Heuer A."/>
            <person name="Rast P."/>
            <person name="Oberbeckmann S."/>
            <person name="Bunk B."/>
            <person name="Jeske O."/>
            <person name="Meyerdierks A."/>
            <person name="Storesund J.E."/>
            <person name="Kallscheuer N."/>
            <person name="Luecker S."/>
            <person name="Lage O.M."/>
            <person name="Pohl T."/>
            <person name="Merkel B.J."/>
            <person name="Hornburger P."/>
            <person name="Mueller R.-W."/>
            <person name="Bruemmer F."/>
            <person name="Labrenz M."/>
            <person name="Spormann A.M."/>
            <person name="Op den Camp H."/>
            <person name="Overmann J."/>
            <person name="Amann R."/>
            <person name="Jetten M.S.M."/>
            <person name="Mascher T."/>
            <person name="Medema M.H."/>
            <person name="Devos D.P."/>
            <person name="Kaster A.-K."/>
            <person name="Ovreas L."/>
            <person name="Rohde M."/>
            <person name="Galperin M.Y."/>
            <person name="Jogler C."/>
        </authorList>
    </citation>
    <scope>NUCLEOTIDE SEQUENCE [LARGE SCALE GENOMIC DNA]</scope>
    <source>
        <strain evidence="2 3">V202</strain>
    </source>
</reference>
<dbReference type="RefSeq" id="WP_145172146.1">
    <property type="nucleotide sequence ID" value="NZ_CP037422.1"/>
</dbReference>
<evidence type="ECO:0000313" key="2">
    <source>
        <dbReference type="EMBL" id="QDU07879.1"/>
    </source>
</evidence>
<evidence type="ECO:0000313" key="3">
    <source>
        <dbReference type="Proteomes" id="UP000318384"/>
    </source>
</evidence>
<proteinExistence type="predicted"/>
<organism evidence="2 3">
    <name type="scientific">Gimesia aquarii</name>
    <dbReference type="NCBI Taxonomy" id="2527964"/>
    <lineage>
        <taxon>Bacteria</taxon>
        <taxon>Pseudomonadati</taxon>
        <taxon>Planctomycetota</taxon>
        <taxon>Planctomycetia</taxon>
        <taxon>Planctomycetales</taxon>
        <taxon>Planctomycetaceae</taxon>
        <taxon>Gimesia</taxon>
    </lineage>
</organism>
<name>A0A517WRK1_9PLAN</name>
<evidence type="ECO:0000256" key="1">
    <source>
        <dbReference type="SAM" id="Coils"/>
    </source>
</evidence>
<gene>
    <name evidence="2" type="ORF">V202x_12400</name>
</gene>
<feature type="coiled-coil region" evidence="1">
    <location>
        <begin position="48"/>
        <end position="127"/>
    </location>
</feature>
<dbReference type="OrthoDB" id="9989286at2"/>
<dbReference type="AlphaFoldDB" id="A0A517WRK1"/>
<accession>A0A517WRK1</accession>
<sequence length="201" mass="24283">MLKSTLSAFLIILFVVCWIRIDSFFPPEAHADTQTSPSDSNEQDRRFLEQYHEKQFDLEDRLHKARQAKNEREVEKAERQLQKLHRQIREHHRDHSHDAHRDREQQIDQHKHRIQKMHLAAEHLEEAGLSKLADQVHRQAKQQEIHLREQIERAMHHEHRSISHHETHELLHQLRNEVRELKIEVQELKEVISDRSSDSEE</sequence>
<dbReference type="Proteomes" id="UP000318384">
    <property type="component" value="Chromosome"/>
</dbReference>
<keyword evidence="1" id="KW-0175">Coiled coil</keyword>